<dbReference type="RefSeq" id="WP_184808706.1">
    <property type="nucleotide sequence ID" value="NZ_JACHJQ010000001.1"/>
</dbReference>
<dbReference type="EMBL" id="JACHJQ010000001">
    <property type="protein sequence ID" value="MBB4904453.1"/>
    <property type="molecule type" value="Genomic_DNA"/>
</dbReference>
<proteinExistence type="predicted"/>
<evidence type="ECO:0000313" key="3">
    <source>
        <dbReference type="Proteomes" id="UP000520767"/>
    </source>
</evidence>
<dbReference type="Pfam" id="PF00300">
    <property type="entry name" value="His_Phos_1"/>
    <property type="match status" value="1"/>
</dbReference>
<evidence type="ECO:0000313" key="2">
    <source>
        <dbReference type="EMBL" id="MBB4904453.1"/>
    </source>
</evidence>
<dbReference type="SMART" id="SM00855">
    <property type="entry name" value="PGAM"/>
    <property type="match status" value="1"/>
</dbReference>
<keyword evidence="1" id="KW-0378">Hydrolase</keyword>
<dbReference type="SUPFAM" id="SSF53254">
    <property type="entry name" value="Phosphoglycerate mutase-like"/>
    <property type="match status" value="1"/>
</dbReference>
<dbReference type="PANTHER" id="PTHR20935:SF0">
    <property type="entry name" value="SERINE_THREONINE-PROTEIN PHOSPHATASE PGAM5, MITOCHONDRIAL"/>
    <property type="match status" value="1"/>
</dbReference>
<name>A0A7W7VBT3_9PSEU</name>
<dbReference type="AlphaFoldDB" id="A0A7W7VBT3"/>
<protein>
    <submittedName>
        <fullName evidence="2">Broad specificity phosphatase PhoE</fullName>
    </submittedName>
</protein>
<comment type="caution">
    <text evidence="2">The sequence shown here is derived from an EMBL/GenBank/DDBJ whole genome shotgun (WGS) entry which is preliminary data.</text>
</comment>
<accession>A0A7W7VBT3</accession>
<dbReference type="InterPro" id="IPR029033">
    <property type="entry name" value="His_PPase_superfam"/>
</dbReference>
<reference evidence="2 3" key="1">
    <citation type="submission" date="2020-08" db="EMBL/GenBank/DDBJ databases">
        <title>Genomic Encyclopedia of Type Strains, Phase III (KMG-III): the genomes of soil and plant-associated and newly described type strains.</title>
        <authorList>
            <person name="Whitman W."/>
        </authorList>
    </citation>
    <scope>NUCLEOTIDE SEQUENCE [LARGE SCALE GENOMIC DNA]</scope>
    <source>
        <strain evidence="2 3">CECT 8960</strain>
    </source>
</reference>
<organism evidence="2 3">
    <name type="scientific">Actinophytocola algeriensis</name>
    <dbReference type="NCBI Taxonomy" id="1768010"/>
    <lineage>
        <taxon>Bacteria</taxon>
        <taxon>Bacillati</taxon>
        <taxon>Actinomycetota</taxon>
        <taxon>Actinomycetes</taxon>
        <taxon>Pseudonocardiales</taxon>
        <taxon>Pseudonocardiaceae</taxon>
    </lineage>
</organism>
<dbReference type="CDD" id="cd07067">
    <property type="entry name" value="HP_PGM_like"/>
    <property type="match status" value="1"/>
</dbReference>
<dbReference type="PANTHER" id="PTHR20935">
    <property type="entry name" value="PHOSPHOGLYCERATE MUTASE-RELATED"/>
    <property type="match status" value="1"/>
</dbReference>
<keyword evidence="3" id="KW-1185">Reference proteome</keyword>
<dbReference type="InterPro" id="IPR051021">
    <property type="entry name" value="Mito_Ser/Thr_phosphatase"/>
</dbReference>
<dbReference type="InterPro" id="IPR013078">
    <property type="entry name" value="His_Pase_superF_clade-1"/>
</dbReference>
<dbReference type="Proteomes" id="UP000520767">
    <property type="component" value="Unassembled WGS sequence"/>
</dbReference>
<gene>
    <name evidence="2" type="ORF">FHR82_000663</name>
</gene>
<dbReference type="Gene3D" id="3.40.50.1240">
    <property type="entry name" value="Phosphoglycerate mutase-like"/>
    <property type="match status" value="1"/>
</dbReference>
<evidence type="ECO:0000256" key="1">
    <source>
        <dbReference type="ARBA" id="ARBA00022801"/>
    </source>
</evidence>
<sequence>MTALYLLRHGQASFGGADYDVLSATGKQQAVVLGTELRRRELTVASVWSGTLRRQLDTASACLAEAGIELPVREDARWNEYDHLGLVPSGQPVAELEDATREFQRLLDQAIEAWITGGHAAGSTGTWTQFTDGVRAALGEVFAELPRGTAALVFTSAGVISAVCSVLLSAPAAGYLALNRTMANASITKLVRGRSGVSLVSVNEHGHFDGPHRDLLTYR</sequence>
<dbReference type="GO" id="GO:0016787">
    <property type="term" value="F:hydrolase activity"/>
    <property type="evidence" value="ECO:0007669"/>
    <property type="project" value="UniProtKB-KW"/>
</dbReference>